<reference evidence="2 3" key="1">
    <citation type="submission" date="2020-05" db="EMBL/GenBank/DDBJ databases">
        <title>FDA dAtabase for Regulatory Grade micrObial Sequences (FDA-ARGOS): Supporting development and validation of Infectious Disease Dx tests.</title>
        <authorList>
            <person name="Sproer C."/>
            <person name="Gronow S."/>
            <person name="Severitt S."/>
            <person name="Schroder I."/>
            <person name="Tallon L."/>
            <person name="Sadzewicz L."/>
            <person name="Zhao X."/>
            <person name="Vavikolanu K."/>
            <person name="Mehta A."/>
            <person name="Aluvathingal J."/>
            <person name="Nadendla S."/>
            <person name="Myers T."/>
            <person name="Yan Y."/>
            <person name="Sichtig H."/>
        </authorList>
    </citation>
    <scope>NUCLEOTIDE SEQUENCE [LARGE SCALE GENOMIC DNA]</scope>
    <source>
        <strain evidence="2 3">FDAARGOS_790</strain>
    </source>
</reference>
<keyword evidence="3" id="KW-1185">Reference proteome</keyword>
<dbReference type="SUPFAM" id="SSF55298">
    <property type="entry name" value="YjgF-like"/>
    <property type="match status" value="1"/>
</dbReference>
<organism evidence="2 3">
    <name type="scientific">Achromobacter pestifer</name>
    <dbReference type="NCBI Taxonomy" id="1353889"/>
    <lineage>
        <taxon>Bacteria</taxon>
        <taxon>Pseudomonadati</taxon>
        <taxon>Pseudomonadota</taxon>
        <taxon>Betaproteobacteria</taxon>
        <taxon>Burkholderiales</taxon>
        <taxon>Alcaligenaceae</taxon>
        <taxon>Achromobacter</taxon>
    </lineage>
</organism>
<dbReference type="KEGG" id="apes:FOC84_12875"/>
<comment type="similarity">
    <text evidence="1">Belongs to the RutC family.</text>
</comment>
<dbReference type="PANTHER" id="PTHR11803:SF58">
    <property type="entry name" value="PROTEIN HMF1-RELATED"/>
    <property type="match status" value="1"/>
</dbReference>
<name>A0A7D4E0C3_9BURK</name>
<protein>
    <submittedName>
        <fullName evidence="2">RidA family protein</fullName>
    </submittedName>
</protein>
<dbReference type="InterPro" id="IPR006175">
    <property type="entry name" value="YjgF/YER057c/UK114"/>
</dbReference>
<dbReference type="GO" id="GO:0019239">
    <property type="term" value="F:deaminase activity"/>
    <property type="evidence" value="ECO:0007669"/>
    <property type="project" value="TreeGrafter"/>
</dbReference>
<proteinExistence type="inferred from homology"/>
<dbReference type="CDD" id="cd00448">
    <property type="entry name" value="YjgF_YER057c_UK114_family"/>
    <property type="match status" value="1"/>
</dbReference>
<dbReference type="EMBL" id="CP053985">
    <property type="protein sequence ID" value="QKH35789.1"/>
    <property type="molecule type" value="Genomic_DNA"/>
</dbReference>
<dbReference type="InterPro" id="IPR035959">
    <property type="entry name" value="RutC-like_sf"/>
</dbReference>
<dbReference type="Gene3D" id="3.30.1330.40">
    <property type="entry name" value="RutC-like"/>
    <property type="match status" value="1"/>
</dbReference>
<accession>A0A7D4E0C3</accession>
<dbReference type="RefSeq" id="WP_173144761.1">
    <property type="nucleotide sequence ID" value="NZ_CP053985.1"/>
</dbReference>
<evidence type="ECO:0000313" key="3">
    <source>
        <dbReference type="Proteomes" id="UP000500970"/>
    </source>
</evidence>
<dbReference type="Pfam" id="PF01042">
    <property type="entry name" value="Ribonuc_L-PSP"/>
    <property type="match status" value="1"/>
</dbReference>
<dbReference type="Proteomes" id="UP000500970">
    <property type="component" value="Chromosome"/>
</dbReference>
<sequence>MVQKVRITSPHVAEAEPGLWSNCLRVKDSVYLSGLTARANDGSTIQGANAYEQAQVIFAKMKHLLEAAGGQIDDMVTMTIFLTNMGDNQQVWKARREFFSGDFPACALVQVSALAKPEILVEIQGQARLAD</sequence>
<evidence type="ECO:0000313" key="2">
    <source>
        <dbReference type="EMBL" id="QKH35789.1"/>
    </source>
</evidence>
<dbReference type="AlphaFoldDB" id="A0A7D4E0C3"/>
<dbReference type="PANTHER" id="PTHR11803">
    <property type="entry name" value="2-IMINOBUTANOATE/2-IMINOPROPANOATE DEAMINASE RIDA"/>
    <property type="match status" value="1"/>
</dbReference>
<dbReference type="GO" id="GO:0005829">
    <property type="term" value="C:cytosol"/>
    <property type="evidence" value="ECO:0007669"/>
    <property type="project" value="TreeGrafter"/>
</dbReference>
<gene>
    <name evidence="2" type="ORF">FOC84_12875</name>
</gene>
<evidence type="ECO:0000256" key="1">
    <source>
        <dbReference type="ARBA" id="ARBA00010552"/>
    </source>
</evidence>